<evidence type="ECO:0000313" key="10">
    <source>
        <dbReference type="EMBL" id="SHO73291.1"/>
    </source>
</evidence>
<evidence type="ECO:0000313" key="11">
    <source>
        <dbReference type="Proteomes" id="UP000184611"/>
    </source>
</evidence>
<dbReference type="GO" id="GO:0016746">
    <property type="term" value="F:acyltransferase activity"/>
    <property type="evidence" value="ECO:0007669"/>
    <property type="project" value="UniProtKB-KW"/>
</dbReference>
<keyword evidence="3" id="KW-0677">Repeat</keyword>
<keyword evidence="7" id="KW-0472">Membrane</keyword>
<dbReference type="CDD" id="cd03360">
    <property type="entry name" value="LbH_AT_putative"/>
    <property type="match status" value="1"/>
</dbReference>
<sequence>MYKNYLKRLFDFTVALFGLLLLSPLFILVTIGLFFATQGKPFFFQTRPGKNEKLFRIVKFKTMNEKKDSEGNLLSDAERLTTIGRFVRKTSLDEIPQLLNVLKGDMSLIGPRPLLVQYLPLYNAVQKKRHDVRPGITGWAQVNGRNAISWEQKFAYDVWYVEHCSLLLDLKILLKTIQKVVQSEGINANQGVTMEPFRGNSNLLVFGAGGHAKVVVDCIEVEGKHSIKAVLDDAEVSQFIGGYDVDLRNKNSDYVSFDAIVAIGNPLHREGLVQQLKTNFIMTIHPSAVVSNHAELGVGCQVFATAVINAGAKIGNHCIVNTGAIVEHDCELEDYVHVAPNATLGGNVKVGAKTHIGIGASIKQNVVIGKSVIVGAGAVVLDDLPDNCTAVGVPAKIIKFH</sequence>
<keyword evidence="7" id="KW-1133">Transmembrane helix</keyword>
<feature type="domain" description="PglD N-terminal" evidence="9">
    <location>
        <begin position="202"/>
        <end position="276"/>
    </location>
</feature>
<dbReference type="InterPro" id="IPR018357">
    <property type="entry name" value="Hexapep_transf_CS"/>
</dbReference>
<evidence type="ECO:0000259" key="8">
    <source>
        <dbReference type="Pfam" id="PF02397"/>
    </source>
</evidence>
<evidence type="ECO:0000256" key="6">
    <source>
        <dbReference type="PIRSR" id="PIRSR620019-2"/>
    </source>
</evidence>
<dbReference type="EMBL" id="FRYK01000002">
    <property type="protein sequence ID" value="SHO73291.1"/>
    <property type="molecule type" value="Genomic_DNA"/>
</dbReference>
<dbReference type="InterPro" id="IPR020019">
    <property type="entry name" value="AcTrfase_PglD-like"/>
</dbReference>
<evidence type="ECO:0000256" key="1">
    <source>
        <dbReference type="ARBA" id="ARBA00006464"/>
    </source>
</evidence>
<keyword evidence="2 10" id="KW-0808">Transferase</keyword>
<dbReference type="Proteomes" id="UP000184611">
    <property type="component" value="Unassembled WGS sequence"/>
</dbReference>
<dbReference type="InterPro" id="IPR001451">
    <property type="entry name" value="Hexapep"/>
</dbReference>
<feature type="domain" description="Bacterial sugar transferase" evidence="8">
    <location>
        <begin position="7"/>
        <end position="181"/>
    </location>
</feature>
<evidence type="ECO:0000256" key="5">
    <source>
        <dbReference type="PIRSR" id="PIRSR620019-1"/>
    </source>
</evidence>
<dbReference type="STRING" id="416016.SAMN05443547_1648"/>
<evidence type="ECO:0000256" key="7">
    <source>
        <dbReference type="SAM" id="Phobius"/>
    </source>
</evidence>
<keyword evidence="4 10" id="KW-0012">Acyltransferase</keyword>
<feature type="binding site" evidence="6">
    <location>
        <position position="337"/>
    </location>
    <ligand>
        <name>acetyl-CoA</name>
        <dbReference type="ChEBI" id="CHEBI:57288"/>
    </ligand>
</feature>
<evidence type="ECO:0000259" key="9">
    <source>
        <dbReference type="Pfam" id="PF17836"/>
    </source>
</evidence>
<dbReference type="InterPro" id="IPR003362">
    <property type="entry name" value="Bact_transf"/>
</dbReference>
<protein>
    <submittedName>
        <fullName evidence="10">Sugar O-acyltransferase, sialic acid O-acetyltransferase NeuD family</fullName>
    </submittedName>
</protein>
<accession>A0A1M7ZWM5</accession>
<dbReference type="AlphaFoldDB" id="A0A1M7ZWM5"/>
<dbReference type="InterPro" id="IPR041561">
    <property type="entry name" value="PglD_N"/>
</dbReference>
<dbReference type="Gene3D" id="3.40.50.20">
    <property type="match status" value="1"/>
</dbReference>
<dbReference type="Pfam" id="PF02397">
    <property type="entry name" value="Bac_transf"/>
    <property type="match status" value="1"/>
</dbReference>
<reference evidence="11" key="1">
    <citation type="submission" date="2016-12" db="EMBL/GenBank/DDBJ databases">
        <authorList>
            <person name="Varghese N."/>
            <person name="Submissions S."/>
        </authorList>
    </citation>
    <scope>NUCLEOTIDE SEQUENCE [LARGE SCALE GENOMIC DNA]</scope>
    <source>
        <strain evidence="11">DSM 18830</strain>
    </source>
</reference>
<dbReference type="Pfam" id="PF17836">
    <property type="entry name" value="PglD_N"/>
    <property type="match status" value="1"/>
</dbReference>
<feature type="binding site" evidence="6">
    <location>
        <position position="264"/>
    </location>
    <ligand>
        <name>substrate</name>
    </ligand>
</feature>
<dbReference type="PANTHER" id="PTHR30576">
    <property type="entry name" value="COLANIC BIOSYNTHESIS UDP-GLUCOSE LIPID CARRIER TRANSFERASE"/>
    <property type="match status" value="1"/>
</dbReference>
<evidence type="ECO:0000256" key="4">
    <source>
        <dbReference type="ARBA" id="ARBA00023315"/>
    </source>
</evidence>
<dbReference type="GO" id="GO:0016780">
    <property type="term" value="F:phosphotransferase activity, for other substituted phosphate groups"/>
    <property type="evidence" value="ECO:0007669"/>
    <property type="project" value="TreeGrafter"/>
</dbReference>
<proteinExistence type="inferred from homology"/>
<feature type="binding site" evidence="6">
    <location>
        <position position="358"/>
    </location>
    <ligand>
        <name>acetyl-CoA</name>
        <dbReference type="ChEBI" id="CHEBI:57288"/>
    </ligand>
</feature>
<organism evidence="10 11">
    <name type="scientific">Flavobacterium cucumis</name>
    <dbReference type="NCBI Taxonomy" id="416016"/>
    <lineage>
        <taxon>Bacteria</taxon>
        <taxon>Pseudomonadati</taxon>
        <taxon>Bacteroidota</taxon>
        <taxon>Flavobacteriia</taxon>
        <taxon>Flavobacteriales</taxon>
        <taxon>Flavobacteriaceae</taxon>
        <taxon>Flavobacterium</taxon>
    </lineage>
</organism>
<dbReference type="InterPro" id="IPR011004">
    <property type="entry name" value="Trimer_LpxA-like_sf"/>
</dbReference>
<evidence type="ECO:0000256" key="3">
    <source>
        <dbReference type="ARBA" id="ARBA00022737"/>
    </source>
</evidence>
<dbReference type="PROSITE" id="PS00101">
    <property type="entry name" value="HEXAPEP_TRANSFERASES"/>
    <property type="match status" value="1"/>
</dbReference>
<dbReference type="SUPFAM" id="SSF51161">
    <property type="entry name" value="Trimeric LpxA-like enzymes"/>
    <property type="match status" value="1"/>
</dbReference>
<feature type="site" description="Increases basicity of active site His" evidence="5">
    <location>
        <position position="329"/>
    </location>
</feature>
<comment type="similarity">
    <text evidence="1">Belongs to the bacterial sugar transferase family.</text>
</comment>
<name>A0A1M7ZWM5_9FLAO</name>
<dbReference type="OrthoDB" id="9794407at2"/>
<gene>
    <name evidence="10" type="ORF">SAMN05443547_1648</name>
</gene>
<feature type="transmembrane region" description="Helical" evidence="7">
    <location>
        <begin position="12"/>
        <end position="36"/>
    </location>
</feature>
<feature type="active site" description="Proton acceptor" evidence="5">
    <location>
        <position position="328"/>
    </location>
</feature>
<keyword evidence="7" id="KW-0812">Transmembrane</keyword>
<dbReference type="NCBIfam" id="TIGR03570">
    <property type="entry name" value="NeuD_NnaD"/>
    <property type="match status" value="1"/>
</dbReference>
<evidence type="ECO:0000256" key="2">
    <source>
        <dbReference type="ARBA" id="ARBA00022679"/>
    </source>
</evidence>
<dbReference type="PANTHER" id="PTHR30576:SF8">
    <property type="entry name" value="UNDECAPRENYL-PHOSPHATE GALACTOSE PHOSPHOTRANSFERASE"/>
    <property type="match status" value="1"/>
</dbReference>
<dbReference type="Gene3D" id="2.160.10.10">
    <property type="entry name" value="Hexapeptide repeat proteins"/>
    <property type="match status" value="1"/>
</dbReference>
<keyword evidence="11" id="KW-1185">Reference proteome</keyword>
<dbReference type="Pfam" id="PF00132">
    <property type="entry name" value="Hexapep"/>
    <property type="match status" value="1"/>
</dbReference>